<dbReference type="EMBL" id="CP157199">
    <property type="protein sequence ID" value="XBG62506.1"/>
    <property type="molecule type" value="Genomic_DNA"/>
</dbReference>
<dbReference type="AlphaFoldDB" id="A0AAU7BWP7"/>
<sequence>MKNTNASLSKANYVYELKKGDLYFFDDYLISQIHNNKSINKYDLIEVINLINKHYGSNKPYGFINFNVNSYDINPMDVLSLMDEFGYCIANVVVTKSNLALRSYELEKRLLKFKGTSFENLIDAKEWILKQVNKVKKHSKN</sequence>
<evidence type="ECO:0008006" key="2">
    <source>
        <dbReference type="Google" id="ProtNLM"/>
    </source>
</evidence>
<accession>A0AAU7BWP7</accession>
<reference evidence="1" key="1">
    <citation type="submission" date="2024-05" db="EMBL/GenBank/DDBJ databases">
        <title>Pontimicrobium maritimus sp. nov., isolated form sea water.</title>
        <authorList>
            <person name="Muhammad N."/>
            <person name="Vuong T.Q."/>
            <person name="Han H.L."/>
            <person name="Kim S.-G."/>
        </authorList>
    </citation>
    <scope>NUCLEOTIDE SEQUENCE</scope>
    <source>
        <strain evidence="1">SW4</strain>
    </source>
</reference>
<proteinExistence type="predicted"/>
<dbReference type="RefSeq" id="WP_347925775.1">
    <property type="nucleotide sequence ID" value="NZ_CP157199.1"/>
</dbReference>
<protein>
    <recommendedName>
        <fullName evidence="2">STAS/SEC14 domain-containing protein</fullName>
    </recommendedName>
</protein>
<gene>
    <name evidence="1" type="ORF">ABGB03_06265</name>
</gene>
<name>A0AAU7BWP7_9FLAO</name>
<evidence type="ECO:0000313" key="1">
    <source>
        <dbReference type="EMBL" id="XBG62506.1"/>
    </source>
</evidence>
<organism evidence="1">
    <name type="scientific">Pontimicrobium sp. SW4</name>
    <dbReference type="NCBI Taxonomy" id="3153519"/>
    <lineage>
        <taxon>Bacteria</taxon>
        <taxon>Pseudomonadati</taxon>
        <taxon>Bacteroidota</taxon>
        <taxon>Flavobacteriia</taxon>
        <taxon>Flavobacteriales</taxon>
        <taxon>Flavobacteriaceae</taxon>
        <taxon>Pontimicrobium</taxon>
    </lineage>
</organism>